<dbReference type="GO" id="GO:0003676">
    <property type="term" value="F:nucleic acid binding"/>
    <property type="evidence" value="ECO:0007669"/>
    <property type="project" value="InterPro"/>
</dbReference>
<accession>A0AA88X7Y8</accession>
<proteinExistence type="predicted"/>
<comment type="caution">
    <text evidence="2">The sequence shown here is derived from an EMBL/GenBank/DDBJ whole genome shotgun (WGS) entry which is preliminary data.</text>
</comment>
<sequence>MDGKISKEYNPCNNYEIWNGTGEGTGYELRDLAHDLENMLNTMFSNYQKPKTTTSWKGSASDVALGSAKWVLKKAKWGSEIGDLRNGSTSGMMADPKIQSMMARWGFVTGFGLGREGQGMTDPLSPHRNEFRFGLGYKPTAED</sequence>
<dbReference type="Pfam" id="PF01585">
    <property type="entry name" value="G-patch"/>
    <property type="match status" value="1"/>
</dbReference>
<dbReference type="SMART" id="SM00443">
    <property type="entry name" value="G_patch"/>
    <property type="match status" value="1"/>
</dbReference>
<gene>
    <name evidence="2" type="ORF">RJ639_028461</name>
</gene>
<evidence type="ECO:0000313" key="3">
    <source>
        <dbReference type="Proteomes" id="UP001188597"/>
    </source>
</evidence>
<feature type="domain" description="G-patch" evidence="1">
    <location>
        <begin position="94"/>
        <end position="140"/>
    </location>
</feature>
<evidence type="ECO:0000313" key="2">
    <source>
        <dbReference type="EMBL" id="KAK3041201.1"/>
    </source>
</evidence>
<dbReference type="Proteomes" id="UP001188597">
    <property type="component" value="Unassembled WGS sequence"/>
</dbReference>
<reference evidence="2" key="1">
    <citation type="submission" date="2022-12" db="EMBL/GenBank/DDBJ databases">
        <title>Draft genome assemblies for two species of Escallonia (Escalloniales).</title>
        <authorList>
            <person name="Chanderbali A."/>
            <person name="Dervinis C."/>
            <person name="Anghel I."/>
            <person name="Soltis D."/>
            <person name="Soltis P."/>
            <person name="Zapata F."/>
        </authorList>
    </citation>
    <scope>NUCLEOTIDE SEQUENCE</scope>
    <source>
        <strain evidence="2">UCBG64.0493</strain>
        <tissue evidence="2">Leaf</tissue>
    </source>
</reference>
<name>A0AA88X7Y8_9ASTE</name>
<protein>
    <recommendedName>
        <fullName evidence="1">G-patch domain-containing protein</fullName>
    </recommendedName>
</protein>
<evidence type="ECO:0000259" key="1">
    <source>
        <dbReference type="PROSITE" id="PS50174"/>
    </source>
</evidence>
<dbReference type="AlphaFoldDB" id="A0AA88X7Y8"/>
<dbReference type="EMBL" id="JAVXUP010000039">
    <property type="protein sequence ID" value="KAK3041201.1"/>
    <property type="molecule type" value="Genomic_DNA"/>
</dbReference>
<dbReference type="PROSITE" id="PS50174">
    <property type="entry name" value="G_PATCH"/>
    <property type="match status" value="1"/>
</dbReference>
<keyword evidence="3" id="KW-1185">Reference proteome</keyword>
<organism evidence="2 3">
    <name type="scientific">Escallonia herrerae</name>
    <dbReference type="NCBI Taxonomy" id="1293975"/>
    <lineage>
        <taxon>Eukaryota</taxon>
        <taxon>Viridiplantae</taxon>
        <taxon>Streptophyta</taxon>
        <taxon>Embryophyta</taxon>
        <taxon>Tracheophyta</taxon>
        <taxon>Spermatophyta</taxon>
        <taxon>Magnoliopsida</taxon>
        <taxon>eudicotyledons</taxon>
        <taxon>Gunneridae</taxon>
        <taxon>Pentapetalae</taxon>
        <taxon>asterids</taxon>
        <taxon>campanulids</taxon>
        <taxon>Escalloniales</taxon>
        <taxon>Escalloniaceae</taxon>
        <taxon>Escallonia</taxon>
    </lineage>
</organism>
<dbReference type="InterPro" id="IPR000467">
    <property type="entry name" value="G_patch_dom"/>
</dbReference>